<evidence type="ECO:0000256" key="1">
    <source>
        <dbReference type="SAM" id="SignalP"/>
    </source>
</evidence>
<dbReference type="AlphaFoldDB" id="A0A818ES36"/>
<feature type="signal peptide" evidence="1">
    <location>
        <begin position="1"/>
        <end position="23"/>
    </location>
</feature>
<proteinExistence type="predicted"/>
<keyword evidence="1" id="KW-0732">Signal</keyword>
<organism evidence="2 3">
    <name type="scientific">Rotaria socialis</name>
    <dbReference type="NCBI Taxonomy" id="392032"/>
    <lineage>
        <taxon>Eukaryota</taxon>
        <taxon>Metazoa</taxon>
        <taxon>Spiralia</taxon>
        <taxon>Gnathifera</taxon>
        <taxon>Rotifera</taxon>
        <taxon>Eurotatoria</taxon>
        <taxon>Bdelloidea</taxon>
        <taxon>Philodinida</taxon>
        <taxon>Philodinidae</taxon>
        <taxon>Rotaria</taxon>
    </lineage>
</organism>
<evidence type="ECO:0000313" key="3">
    <source>
        <dbReference type="Proteomes" id="UP000663833"/>
    </source>
</evidence>
<dbReference type="Proteomes" id="UP000663833">
    <property type="component" value="Unassembled WGS sequence"/>
</dbReference>
<accession>A0A818ES36</accession>
<feature type="chain" id="PRO_5032572690" evidence="1">
    <location>
        <begin position="24"/>
        <end position="121"/>
    </location>
</feature>
<comment type="caution">
    <text evidence="2">The sequence shown here is derived from an EMBL/GenBank/DDBJ whole genome shotgun (WGS) entry which is preliminary data.</text>
</comment>
<dbReference type="EMBL" id="CAJNYD010002937">
    <property type="protein sequence ID" value="CAF3462786.1"/>
    <property type="molecule type" value="Genomic_DNA"/>
</dbReference>
<name>A0A818ES36_9BILA</name>
<protein>
    <submittedName>
        <fullName evidence="2">Uncharacterized protein</fullName>
    </submittedName>
</protein>
<reference evidence="2" key="1">
    <citation type="submission" date="2021-02" db="EMBL/GenBank/DDBJ databases">
        <authorList>
            <person name="Nowell W R."/>
        </authorList>
    </citation>
    <scope>NUCLEOTIDE SEQUENCE</scope>
</reference>
<gene>
    <name evidence="2" type="ORF">LUA448_LOCUS22776</name>
</gene>
<evidence type="ECO:0000313" key="2">
    <source>
        <dbReference type="EMBL" id="CAF3462786.1"/>
    </source>
</evidence>
<sequence>MLNQTNKWFVVLFLIIIISITSKNNIKSQLNFLITDRNLTDNKTDATKNSSYIYLMFKDPEENICYYLQSLSMPEELINLNAVAVGHRPLNLTRAQINAAFDRLHSILYGNSSSKLIYRLG</sequence>